<dbReference type="PANTHER" id="PTHR11706">
    <property type="entry name" value="SOLUTE CARRIER PROTEIN FAMILY 11 MEMBER"/>
    <property type="match status" value="1"/>
</dbReference>
<feature type="transmembrane region" description="Helical" evidence="6">
    <location>
        <begin position="237"/>
        <end position="257"/>
    </location>
</feature>
<evidence type="ECO:0000256" key="4">
    <source>
        <dbReference type="ARBA" id="ARBA00022989"/>
    </source>
</evidence>
<dbReference type="STRING" id="263820.PTO1162"/>
<reference evidence="7 8" key="1">
    <citation type="journal article" date="2004" name="Proc. Natl. Acad. Sci. U.S.A.">
        <title>Genome sequence of Picrophilus torridus and its implications for life around pH 0.</title>
        <authorList>
            <person name="Futterer O."/>
            <person name="Angelov A."/>
            <person name="Liesegang H."/>
            <person name="Gottschalk G."/>
            <person name="Schleper C."/>
            <person name="Schepers B."/>
            <person name="Dock C."/>
            <person name="Antranikian G."/>
            <person name="Liebl W."/>
        </authorList>
    </citation>
    <scope>NUCLEOTIDE SEQUENCE [LARGE SCALE GENOMIC DNA]</scope>
    <source>
        <strain evidence="8">ATCC 700027 / DSM 9790 / JCM 10055 / NBRC 100828</strain>
    </source>
</reference>
<evidence type="ECO:0000256" key="5">
    <source>
        <dbReference type="ARBA" id="ARBA00023136"/>
    </source>
</evidence>
<dbReference type="KEGG" id="pto:PTO1162"/>
<accession>Q6KZV5</accession>
<evidence type="ECO:0000313" key="8">
    <source>
        <dbReference type="Proteomes" id="UP000000438"/>
    </source>
</evidence>
<evidence type="ECO:0000256" key="6">
    <source>
        <dbReference type="SAM" id="Phobius"/>
    </source>
</evidence>
<feature type="transmembrane region" description="Helical" evidence="6">
    <location>
        <begin position="91"/>
        <end position="112"/>
    </location>
</feature>
<dbReference type="Pfam" id="PF01566">
    <property type="entry name" value="Nramp"/>
    <property type="match status" value="1"/>
</dbReference>
<dbReference type="AlphaFoldDB" id="Q6KZV5"/>
<dbReference type="FunCoup" id="Q6KZV5">
    <property type="interactions" value="74"/>
</dbReference>
<evidence type="ECO:0000256" key="3">
    <source>
        <dbReference type="ARBA" id="ARBA00022692"/>
    </source>
</evidence>
<dbReference type="RefSeq" id="WP_011177963.1">
    <property type="nucleotide sequence ID" value="NC_005877.1"/>
</dbReference>
<dbReference type="GO" id="GO:0034755">
    <property type="term" value="P:iron ion transmembrane transport"/>
    <property type="evidence" value="ECO:0007669"/>
    <property type="project" value="TreeGrafter"/>
</dbReference>
<feature type="transmembrane region" description="Helical" evidence="6">
    <location>
        <begin position="283"/>
        <end position="308"/>
    </location>
</feature>
<dbReference type="PATRIC" id="fig|263820.9.peg.1207"/>
<dbReference type="Proteomes" id="UP000000438">
    <property type="component" value="Chromosome"/>
</dbReference>
<name>Q6KZV5_PICTO</name>
<dbReference type="EMBL" id="AE017261">
    <property type="protein sequence ID" value="AAT43747.1"/>
    <property type="molecule type" value="Genomic_DNA"/>
</dbReference>
<dbReference type="PaxDb" id="263820-PTO1162"/>
<sequence length="403" mass="44303">MAENFNRFNKIKFYLKFGGPAWLVMMADMDASSTLGAAETGVTFKYNLIWFILLLIIPLYIIQELSGRIGIATSKGFGDVIRENYSKRTSVLMSFPMAISDVVTYAIEYIGIAIGLNLIGIPIIVSLPAVYIIHLFVVSKRKYARTERILIPISFVLILAFIIDLFLRGFIDSNPVYIKFSYSYIFMLAVNVGAVIMPFMLFFQASATADKYKFVRNAFSMANIKNVALKSMRRETFLGAVVSELLMVIVEMVFSGIKYNGSFASAVELSGALDNVAGPFSPYLFGIGLISAGFIALIVISLGSAWGIVESLGIDKKHTFKVYIIESLPAVMAGMVLPPSFLINIVLYLLVVFVFVLIGPGIILGIIGINKDIMGNLKLSKANAIAYFFSIAFVITFGILAII</sequence>
<dbReference type="OrthoDB" id="211791at2157"/>
<dbReference type="InterPro" id="IPR001046">
    <property type="entry name" value="NRAMP_fam"/>
</dbReference>
<gene>
    <name evidence="7" type="ordered locus">PTO1162</name>
</gene>
<feature type="transmembrane region" description="Helical" evidence="6">
    <location>
        <begin position="382"/>
        <end position="402"/>
    </location>
</feature>
<protein>
    <submittedName>
        <fullName evidence="7">Transporter</fullName>
    </submittedName>
</protein>
<keyword evidence="4 6" id="KW-1133">Transmembrane helix</keyword>
<evidence type="ECO:0000313" key="7">
    <source>
        <dbReference type="EMBL" id="AAT43747.1"/>
    </source>
</evidence>
<feature type="transmembrane region" description="Helical" evidence="6">
    <location>
        <begin position="345"/>
        <end position="370"/>
    </location>
</feature>
<dbReference type="GO" id="GO:0015086">
    <property type="term" value="F:cadmium ion transmembrane transporter activity"/>
    <property type="evidence" value="ECO:0007669"/>
    <property type="project" value="TreeGrafter"/>
</dbReference>
<keyword evidence="3 6" id="KW-0812">Transmembrane</keyword>
<proteinExistence type="predicted"/>
<dbReference type="eggNOG" id="arCOG04531">
    <property type="taxonomic scope" value="Archaea"/>
</dbReference>
<evidence type="ECO:0000256" key="1">
    <source>
        <dbReference type="ARBA" id="ARBA00004141"/>
    </source>
</evidence>
<feature type="transmembrane region" description="Helical" evidence="6">
    <location>
        <begin position="320"/>
        <end position="339"/>
    </location>
</feature>
<dbReference type="GeneID" id="2844864"/>
<feature type="transmembrane region" description="Helical" evidence="6">
    <location>
        <begin position="46"/>
        <end position="62"/>
    </location>
</feature>
<feature type="transmembrane region" description="Helical" evidence="6">
    <location>
        <begin position="183"/>
        <end position="203"/>
    </location>
</feature>
<keyword evidence="2" id="KW-0813">Transport</keyword>
<dbReference type="GO" id="GO:0005886">
    <property type="term" value="C:plasma membrane"/>
    <property type="evidence" value="ECO:0007669"/>
    <property type="project" value="TreeGrafter"/>
</dbReference>
<organism evidence="7 8">
    <name type="scientific">Picrophilus torridus (strain ATCC 700027 / DSM 9790 / JCM 10055 / NBRC 100828 / KAW 2/3)</name>
    <dbReference type="NCBI Taxonomy" id="1122961"/>
    <lineage>
        <taxon>Archaea</taxon>
        <taxon>Methanobacteriati</taxon>
        <taxon>Thermoplasmatota</taxon>
        <taxon>Thermoplasmata</taxon>
        <taxon>Thermoplasmatales</taxon>
        <taxon>Picrophilaceae</taxon>
        <taxon>Picrophilus</taxon>
    </lineage>
</organism>
<dbReference type="HOGENOM" id="CLU_020088_6_0_2"/>
<keyword evidence="5 6" id="KW-0472">Membrane</keyword>
<dbReference type="InParanoid" id="Q6KZV5"/>
<evidence type="ECO:0000256" key="2">
    <source>
        <dbReference type="ARBA" id="ARBA00022448"/>
    </source>
</evidence>
<dbReference type="GO" id="GO:0005384">
    <property type="term" value="F:manganese ion transmembrane transporter activity"/>
    <property type="evidence" value="ECO:0007669"/>
    <property type="project" value="TreeGrafter"/>
</dbReference>
<feature type="transmembrane region" description="Helical" evidence="6">
    <location>
        <begin position="149"/>
        <end position="171"/>
    </location>
</feature>
<feature type="transmembrane region" description="Helical" evidence="6">
    <location>
        <begin position="118"/>
        <end position="137"/>
    </location>
</feature>
<dbReference type="PANTHER" id="PTHR11706:SF33">
    <property type="entry name" value="NATURAL RESISTANCE-ASSOCIATED MACROPHAGE PROTEIN 2"/>
    <property type="match status" value="1"/>
</dbReference>
<comment type="subcellular location">
    <subcellularLocation>
        <location evidence="1">Membrane</location>
        <topology evidence="1">Multi-pass membrane protein</topology>
    </subcellularLocation>
</comment>